<evidence type="ECO:0000256" key="1">
    <source>
        <dbReference type="ARBA" id="ARBA00012417"/>
    </source>
</evidence>
<keyword evidence="5" id="KW-0235">DNA replication</keyword>
<dbReference type="SUPFAM" id="SSF52540">
    <property type="entry name" value="P-loop containing nucleoside triphosphate hydrolases"/>
    <property type="match status" value="1"/>
</dbReference>
<dbReference type="EMBL" id="DPBP01000020">
    <property type="protein sequence ID" value="HCE17026.1"/>
    <property type="molecule type" value="Genomic_DNA"/>
</dbReference>
<feature type="domain" description="BAH" evidence="8">
    <location>
        <begin position="71"/>
        <end position="206"/>
    </location>
</feature>
<dbReference type="InterPro" id="IPR001025">
    <property type="entry name" value="BAH_dom"/>
</dbReference>
<dbReference type="GO" id="GO:0008408">
    <property type="term" value="F:3'-5' exonuclease activity"/>
    <property type="evidence" value="ECO:0007669"/>
    <property type="project" value="InterPro"/>
</dbReference>
<dbReference type="GO" id="GO:0006261">
    <property type="term" value="P:DNA-templated DNA replication"/>
    <property type="evidence" value="ECO:0007669"/>
    <property type="project" value="TreeGrafter"/>
</dbReference>
<dbReference type="GO" id="GO:0003677">
    <property type="term" value="F:DNA binding"/>
    <property type="evidence" value="ECO:0007669"/>
    <property type="project" value="InterPro"/>
</dbReference>
<dbReference type="Gene3D" id="1.20.272.10">
    <property type="match status" value="1"/>
</dbReference>
<protein>
    <recommendedName>
        <fullName evidence="2">DNA polymerase III subunit delta'</fullName>
        <ecNumber evidence="1">2.7.7.7</ecNumber>
    </recommendedName>
</protein>
<dbReference type="Pfam" id="PF13177">
    <property type="entry name" value="DNA_pol3_delta2"/>
    <property type="match status" value="1"/>
</dbReference>
<dbReference type="Pfam" id="PF09115">
    <property type="entry name" value="DNApol3-delta_C"/>
    <property type="match status" value="1"/>
</dbReference>
<comment type="caution">
    <text evidence="9">The sequence shown here is derived from an EMBL/GenBank/DDBJ whole genome shotgun (WGS) entry which is preliminary data.</text>
</comment>
<dbReference type="InterPro" id="IPR027417">
    <property type="entry name" value="P-loop_NTPase"/>
</dbReference>
<keyword evidence="3" id="KW-0808">Transferase</keyword>
<accession>A0A3D1JHD3</accession>
<evidence type="ECO:0000256" key="7">
    <source>
        <dbReference type="ARBA" id="ARBA00049244"/>
    </source>
</evidence>
<dbReference type="EC" id="2.7.7.7" evidence="1"/>
<evidence type="ECO:0000256" key="6">
    <source>
        <dbReference type="ARBA" id="ARBA00022932"/>
    </source>
</evidence>
<evidence type="ECO:0000313" key="9">
    <source>
        <dbReference type="EMBL" id="HCE17026.1"/>
    </source>
</evidence>
<evidence type="ECO:0000259" key="8">
    <source>
        <dbReference type="PROSITE" id="PS51038"/>
    </source>
</evidence>
<dbReference type="PANTHER" id="PTHR11669">
    <property type="entry name" value="REPLICATION FACTOR C / DNA POLYMERASE III GAMMA-TAU SUBUNIT"/>
    <property type="match status" value="1"/>
</dbReference>
<evidence type="ECO:0000256" key="3">
    <source>
        <dbReference type="ARBA" id="ARBA00022679"/>
    </source>
</evidence>
<dbReference type="InterPro" id="IPR050238">
    <property type="entry name" value="DNA_Rep/Repair_Clamp_Loader"/>
</dbReference>
<evidence type="ECO:0000256" key="5">
    <source>
        <dbReference type="ARBA" id="ARBA00022705"/>
    </source>
</evidence>
<sequence>MPWNVTGHEWAERLLVGHIRQGDVRHAYLFSGPPGVGRRTLALRLTQALFCPQPAAPGQPCGTCRTCRQVEQMQHPDLSIVQAESEGGTLKVDQVRELQKTLSLLPYEAPYRVAWLLRFQEAHPSAQNALLKTLEEAPARVILLLTADSPDLLLPTIVSRCEVLRLRPLAVSRLEEELTARGLPQAEAHLLAHLSEGRLGYALRLSEDRAFLEQRSALLDDWLHLLTTGRTERFTYIEGLTRGAPERTREALRGALQVWLTAWRDTLRIASGASLPLVNPDRAEVIRQVAQQTGFQAARQCVHSLMDALARLDANVNARLLAEVTLLDWPRISPHA</sequence>
<dbReference type="Proteomes" id="UP000264141">
    <property type="component" value="Unassembled WGS sequence"/>
</dbReference>
<organism evidence="9 10">
    <name type="scientific">Anaerolinea thermolimosa</name>
    <dbReference type="NCBI Taxonomy" id="229919"/>
    <lineage>
        <taxon>Bacteria</taxon>
        <taxon>Bacillati</taxon>
        <taxon>Chloroflexota</taxon>
        <taxon>Anaerolineae</taxon>
        <taxon>Anaerolineales</taxon>
        <taxon>Anaerolineaceae</taxon>
        <taxon>Anaerolinea</taxon>
    </lineage>
</organism>
<dbReference type="AlphaFoldDB" id="A0A3D1JHD3"/>
<evidence type="ECO:0000313" key="10">
    <source>
        <dbReference type="Proteomes" id="UP000264141"/>
    </source>
</evidence>
<dbReference type="PROSITE" id="PS51038">
    <property type="entry name" value="BAH"/>
    <property type="match status" value="1"/>
</dbReference>
<dbReference type="GO" id="GO:0003682">
    <property type="term" value="F:chromatin binding"/>
    <property type="evidence" value="ECO:0007669"/>
    <property type="project" value="InterPro"/>
</dbReference>
<dbReference type="InterPro" id="IPR015199">
    <property type="entry name" value="DNA_pol_III_delta_C"/>
</dbReference>
<dbReference type="STRING" id="229919.GCA_001050195_02991"/>
<reference evidence="9 10" key="1">
    <citation type="journal article" date="2018" name="Nat. Biotechnol.">
        <title>A standardized bacterial taxonomy based on genome phylogeny substantially revises the tree of life.</title>
        <authorList>
            <person name="Parks D.H."/>
            <person name="Chuvochina M."/>
            <person name="Waite D.W."/>
            <person name="Rinke C."/>
            <person name="Skarshewski A."/>
            <person name="Chaumeil P.A."/>
            <person name="Hugenholtz P."/>
        </authorList>
    </citation>
    <scope>NUCLEOTIDE SEQUENCE [LARGE SCALE GENOMIC DNA]</scope>
    <source>
        <strain evidence="9">UBA8781</strain>
    </source>
</reference>
<name>A0A3D1JHD3_9CHLR</name>
<dbReference type="GO" id="GO:0009360">
    <property type="term" value="C:DNA polymerase III complex"/>
    <property type="evidence" value="ECO:0007669"/>
    <property type="project" value="InterPro"/>
</dbReference>
<evidence type="ECO:0000256" key="4">
    <source>
        <dbReference type="ARBA" id="ARBA00022695"/>
    </source>
</evidence>
<keyword evidence="4" id="KW-0548">Nucleotidyltransferase</keyword>
<dbReference type="PANTHER" id="PTHR11669:SF8">
    <property type="entry name" value="DNA POLYMERASE III SUBUNIT DELTA"/>
    <property type="match status" value="1"/>
</dbReference>
<dbReference type="GO" id="GO:0003887">
    <property type="term" value="F:DNA-directed DNA polymerase activity"/>
    <property type="evidence" value="ECO:0007669"/>
    <property type="project" value="UniProtKB-KW"/>
</dbReference>
<comment type="catalytic activity">
    <reaction evidence="7">
        <text>DNA(n) + a 2'-deoxyribonucleoside 5'-triphosphate = DNA(n+1) + diphosphate</text>
        <dbReference type="Rhea" id="RHEA:22508"/>
        <dbReference type="Rhea" id="RHEA-COMP:17339"/>
        <dbReference type="Rhea" id="RHEA-COMP:17340"/>
        <dbReference type="ChEBI" id="CHEBI:33019"/>
        <dbReference type="ChEBI" id="CHEBI:61560"/>
        <dbReference type="ChEBI" id="CHEBI:173112"/>
        <dbReference type="EC" id="2.7.7.7"/>
    </reaction>
</comment>
<proteinExistence type="predicted"/>
<evidence type="ECO:0000256" key="2">
    <source>
        <dbReference type="ARBA" id="ARBA00014363"/>
    </source>
</evidence>
<dbReference type="InterPro" id="IPR004622">
    <property type="entry name" value="DNA_pol_HolB"/>
</dbReference>
<gene>
    <name evidence="9" type="primary">holB</name>
    <name evidence="9" type="ORF">DEQ80_04125</name>
</gene>
<dbReference type="NCBIfam" id="TIGR00678">
    <property type="entry name" value="holB"/>
    <property type="match status" value="1"/>
</dbReference>
<keyword evidence="6" id="KW-0239">DNA-directed DNA polymerase</keyword>
<dbReference type="Gene3D" id="3.40.50.300">
    <property type="entry name" value="P-loop containing nucleotide triphosphate hydrolases"/>
    <property type="match status" value="1"/>
</dbReference>